<dbReference type="Proteomes" id="UP000654913">
    <property type="component" value="Chromosome 3"/>
</dbReference>
<dbReference type="OrthoDB" id="4491014at2759"/>
<dbReference type="AlphaFoldDB" id="A0A7R8AN14"/>
<protein>
    <submittedName>
        <fullName evidence="1">Uncharacterized protein</fullName>
    </submittedName>
</protein>
<evidence type="ECO:0000313" key="1">
    <source>
        <dbReference type="EMBL" id="BCS23065.1"/>
    </source>
</evidence>
<dbReference type="GeneID" id="64973070"/>
<proteinExistence type="predicted"/>
<sequence>MEQMDDLTSRLRDILLDPDDVKMETYQPDPTATCSIPATDENPLCHGCQTLCTELEPYIEKEASLQPEPKPPHRRGSIKLTKLKRTIHPDELRQTSYPFTWFMSTDFHRVPDDTLVDEMGEHLLHVLPYIIVGNVRVHAALVENVENGDRVTAHFMVDADNGVIPEKKWFLGMWMRYAADFESLEIYCGGSDPLRRRLLFFKAALDVDELSLEYDVA</sequence>
<reference evidence="1" key="2">
    <citation type="submission" date="2021-02" db="EMBL/GenBank/DDBJ databases">
        <title>Aspergillus puulaauensis MK2 genome sequence.</title>
        <authorList>
            <person name="Futagami T."/>
            <person name="Mori K."/>
            <person name="Kadooka C."/>
            <person name="Tanaka T."/>
        </authorList>
    </citation>
    <scope>NUCLEOTIDE SEQUENCE</scope>
    <source>
        <strain evidence="1">MK2</strain>
    </source>
</reference>
<dbReference type="EMBL" id="AP024445">
    <property type="protein sequence ID" value="BCS23065.1"/>
    <property type="molecule type" value="Genomic_DNA"/>
</dbReference>
<dbReference type="KEGG" id="apuu:APUU_31290S"/>
<name>A0A7R8AN14_9EURO</name>
<reference evidence="1" key="1">
    <citation type="submission" date="2021-01" db="EMBL/GenBank/DDBJ databases">
        <authorList>
            <consortium name="Aspergillus puulaauensis MK2 genome sequencing consortium"/>
            <person name="Kazuki M."/>
            <person name="Futagami T."/>
        </authorList>
    </citation>
    <scope>NUCLEOTIDE SEQUENCE</scope>
    <source>
        <strain evidence="1">MK2</strain>
    </source>
</reference>
<organism evidence="1 2">
    <name type="scientific">Aspergillus puulaauensis</name>
    <dbReference type="NCBI Taxonomy" id="1220207"/>
    <lineage>
        <taxon>Eukaryota</taxon>
        <taxon>Fungi</taxon>
        <taxon>Dikarya</taxon>
        <taxon>Ascomycota</taxon>
        <taxon>Pezizomycotina</taxon>
        <taxon>Eurotiomycetes</taxon>
        <taxon>Eurotiomycetidae</taxon>
        <taxon>Eurotiales</taxon>
        <taxon>Aspergillaceae</taxon>
        <taxon>Aspergillus</taxon>
    </lineage>
</organism>
<accession>A0A7R8AN14</accession>
<keyword evidence="2" id="KW-1185">Reference proteome</keyword>
<dbReference type="RefSeq" id="XP_041555259.1">
    <property type="nucleotide sequence ID" value="XM_041702477.1"/>
</dbReference>
<gene>
    <name evidence="1" type="ORF">APUU_31290S</name>
</gene>
<evidence type="ECO:0000313" key="2">
    <source>
        <dbReference type="Proteomes" id="UP000654913"/>
    </source>
</evidence>